<keyword evidence="3" id="KW-1185">Reference proteome</keyword>
<proteinExistence type="predicted"/>
<gene>
    <name evidence="2" type="ORF">B0H16DRAFT_1475197</name>
</gene>
<reference evidence="2" key="1">
    <citation type="submission" date="2023-03" db="EMBL/GenBank/DDBJ databases">
        <title>Massive genome expansion in bonnet fungi (Mycena s.s.) driven by repeated elements and novel gene families across ecological guilds.</title>
        <authorList>
            <consortium name="Lawrence Berkeley National Laboratory"/>
            <person name="Harder C.B."/>
            <person name="Miyauchi S."/>
            <person name="Viragh M."/>
            <person name="Kuo A."/>
            <person name="Thoen E."/>
            <person name="Andreopoulos B."/>
            <person name="Lu D."/>
            <person name="Skrede I."/>
            <person name="Drula E."/>
            <person name="Henrissat B."/>
            <person name="Morin E."/>
            <person name="Kohler A."/>
            <person name="Barry K."/>
            <person name="LaButti K."/>
            <person name="Morin E."/>
            <person name="Salamov A."/>
            <person name="Lipzen A."/>
            <person name="Mereny Z."/>
            <person name="Hegedus B."/>
            <person name="Baldrian P."/>
            <person name="Stursova M."/>
            <person name="Weitz H."/>
            <person name="Taylor A."/>
            <person name="Grigoriev I.V."/>
            <person name="Nagy L.G."/>
            <person name="Martin F."/>
            <person name="Kauserud H."/>
        </authorList>
    </citation>
    <scope>NUCLEOTIDE SEQUENCE</scope>
    <source>
        <strain evidence="2">CBHHK182m</strain>
    </source>
</reference>
<protein>
    <submittedName>
        <fullName evidence="2">Uncharacterized protein</fullName>
    </submittedName>
</protein>
<accession>A0AAD7MJC8</accession>
<dbReference type="EMBL" id="JARKIB010000258">
    <property type="protein sequence ID" value="KAJ7718998.1"/>
    <property type="molecule type" value="Genomic_DNA"/>
</dbReference>
<comment type="caution">
    <text evidence="2">The sequence shown here is derived from an EMBL/GenBank/DDBJ whole genome shotgun (WGS) entry which is preliminary data.</text>
</comment>
<sequence>MVEDNERTSDMVACLVLSGPASLNPNLIPDLTVLVSPVPLYPGPSSPLASRRKRSASPMMVTLESPLPWRHPFAHPTRLLSSLLRLPPTLRALARSHQTALASPPPPVPPAARRRVHSSGACTPHSSCVSTYRGEFGWLGTYEVKPRRTDPTALRARFEKSKQSEGMMKVGMRVEDVDTSWEGQGYEGEGPRTGKGYTVVRPK</sequence>
<evidence type="ECO:0000256" key="1">
    <source>
        <dbReference type="SAM" id="MobiDB-lite"/>
    </source>
</evidence>
<dbReference type="AlphaFoldDB" id="A0AAD7MJC8"/>
<organism evidence="2 3">
    <name type="scientific">Mycena metata</name>
    <dbReference type="NCBI Taxonomy" id="1033252"/>
    <lineage>
        <taxon>Eukaryota</taxon>
        <taxon>Fungi</taxon>
        <taxon>Dikarya</taxon>
        <taxon>Basidiomycota</taxon>
        <taxon>Agaricomycotina</taxon>
        <taxon>Agaricomycetes</taxon>
        <taxon>Agaricomycetidae</taxon>
        <taxon>Agaricales</taxon>
        <taxon>Marasmiineae</taxon>
        <taxon>Mycenaceae</taxon>
        <taxon>Mycena</taxon>
    </lineage>
</organism>
<name>A0AAD7MJC8_9AGAR</name>
<evidence type="ECO:0000313" key="3">
    <source>
        <dbReference type="Proteomes" id="UP001215598"/>
    </source>
</evidence>
<feature type="region of interest" description="Disordered" evidence="1">
    <location>
        <begin position="96"/>
        <end position="124"/>
    </location>
</feature>
<dbReference type="Proteomes" id="UP001215598">
    <property type="component" value="Unassembled WGS sequence"/>
</dbReference>
<evidence type="ECO:0000313" key="2">
    <source>
        <dbReference type="EMBL" id="KAJ7718998.1"/>
    </source>
</evidence>
<feature type="region of interest" description="Disordered" evidence="1">
    <location>
        <begin position="180"/>
        <end position="203"/>
    </location>
</feature>